<dbReference type="PANTHER" id="PTHR31465">
    <property type="entry name" value="PROTEIN RTA1-RELATED"/>
    <property type="match status" value="1"/>
</dbReference>
<evidence type="ECO:0000256" key="4">
    <source>
        <dbReference type="ARBA" id="ARBA00023136"/>
    </source>
</evidence>
<feature type="transmembrane region" description="Helical" evidence="5">
    <location>
        <begin position="97"/>
        <end position="125"/>
    </location>
</feature>
<evidence type="ECO:0008006" key="8">
    <source>
        <dbReference type="Google" id="ProtNLM"/>
    </source>
</evidence>
<evidence type="ECO:0000256" key="2">
    <source>
        <dbReference type="ARBA" id="ARBA00022692"/>
    </source>
</evidence>
<dbReference type="PANTHER" id="PTHR31465:SF11">
    <property type="entry name" value="DOMAIN PROTEIN, PUTATIVE (AFU_ORTHOLOGUE AFUA_3G10770)-RELATED"/>
    <property type="match status" value="1"/>
</dbReference>
<evidence type="ECO:0000256" key="5">
    <source>
        <dbReference type="SAM" id="Phobius"/>
    </source>
</evidence>
<evidence type="ECO:0000256" key="1">
    <source>
        <dbReference type="ARBA" id="ARBA00004141"/>
    </source>
</evidence>
<organism evidence="6 7">
    <name type="scientific">Lasiodiplodia hormozganensis</name>
    <dbReference type="NCBI Taxonomy" id="869390"/>
    <lineage>
        <taxon>Eukaryota</taxon>
        <taxon>Fungi</taxon>
        <taxon>Dikarya</taxon>
        <taxon>Ascomycota</taxon>
        <taxon>Pezizomycotina</taxon>
        <taxon>Dothideomycetes</taxon>
        <taxon>Dothideomycetes incertae sedis</taxon>
        <taxon>Botryosphaeriales</taxon>
        <taxon>Botryosphaeriaceae</taxon>
        <taxon>Lasiodiplodia</taxon>
    </lineage>
</organism>
<protein>
    <recommendedName>
        <fullName evidence="8">Sphingoid long-chain base transporter RSB1</fullName>
    </recommendedName>
</protein>
<name>A0AA39Y0N4_9PEZI</name>
<feature type="transmembrane region" description="Helical" evidence="5">
    <location>
        <begin position="239"/>
        <end position="257"/>
    </location>
</feature>
<feature type="transmembrane region" description="Helical" evidence="5">
    <location>
        <begin position="185"/>
        <end position="208"/>
    </location>
</feature>
<dbReference type="AlphaFoldDB" id="A0AA39Y0N4"/>
<dbReference type="Pfam" id="PF04479">
    <property type="entry name" value="RTA1"/>
    <property type="match status" value="1"/>
</dbReference>
<comment type="subcellular location">
    <subcellularLocation>
        <location evidence="1">Membrane</location>
        <topology evidence="1">Multi-pass membrane protein</topology>
    </subcellularLocation>
</comment>
<keyword evidence="3 5" id="KW-1133">Transmembrane helix</keyword>
<dbReference type="EMBL" id="JAUJDW010000068">
    <property type="protein sequence ID" value="KAK0642747.1"/>
    <property type="molecule type" value="Genomic_DNA"/>
</dbReference>
<feature type="transmembrane region" description="Helical" evidence="5">
    <location>
        <begin position="36"/>
        <end position="55"/>
    </location>
</feature>
<reference evidence="6" key="1">
    <citation type="submission" date="2023-06" db="EMBL/GenBank/DDBJ databases">
        <title>Multi-omics analyses reveal the molecular pathogenesis toolkit of Lasiodiplodia hormozganensis, a cross-kingdom pathogen.</title>
        <authorList>
            <person name="Felix C."/>
            <person name="Meneses R."/>
            <person name="Goncalves M.F.M."/>
            <person name="Tilleman L."/>
            <person name="Duarte A.S."/>
            <person name="Jorrin-Novo J.V."/>
            <person name="Van De Peer Y."/>
            <person name="Deforce D."/>
            <person name="Van Nieuwerburgh F."/>
            <person name="Esteves A.C."/>
            <person name="Alves A."/>
        </authorList>
    </citation>
    <scope>NUCLEOTIDE SEQUENCE</scope>
    <source>
        <strain evidence="6">CBS 339.90</strain>
    </source>
</reference>
<evidence type="ECO:0000313" key="7">
    <source>
        <dbReference type="Proteomes" id="UP001175001"/>
    </source>
</evidence>
<accession>A0AA39Y0N4</accession>
<keyword evidence="4 5" id="KW-0472">Membrane</keyword>
<evidence type="ECO:0000313" key="6">
    <source>
        <dbReference type="EMBL" id="KAK0642747.1"/>
    </source>
</evidence>
<keyword evidence="2 5" id="KW-0812">Transmembrane</keyword>
<dbReference type="InterPro" id="IPR007568">
    <property type="entry name" value="RTA1"/>
</dbReference>
<dbReference type="GO" id="GO:0000324">
    <property type="term" value="C:fungal-type vacuole"/>
    <property type="evidence" value="ECO:0007669"/>
    <property type="project" value="TreeGrafter"/>
</dbReference>
<evidence type="ECO:0000256" key="3">
    <source>
        <dbReference type="ARBA" id="ARBA00022989"/>
    </source>
</evidence>
<dbReference type="GO" id="GO:0005886">
    <property type="term" value="C:plasma membrane"/>
    <property type="evidence" value="ECO:0007669"/>
    <property type="project" value="TreeGrafter"/>
</dbReference>
<comment type="caution">
    <text evidence="6">The sequence shown here is derived from an EMBL/GenBank/DDBJ whole genome shotgun (WGS) entry which is preliminary data.</text>
</comment>
<proteinExistence type="predicted"/>
<dbReference type="Proteomes" id="UP001175001">
    <property type="component" value="Unassembled WGS sequence"/>
</dbReference>
<keyword evidence="7" id="KW-1185">Reference proteome</keyword>
<gene>
    <name evidence="6" type="ORF">DIS24_g8763</name>
</gene>
<sequence>MTATPSPTRRLTVEEMKGYRQGCTQLMPNVPTSYDYVPHLSAGIVFCVLFSLSMTGHIVQGIRKRNWTRYVLATGALTELLGWTGRTWSSQCPYNETAFLLQITTLIIAPTFFSAAAYLILGTLIRLSSTSSPPSPSRLSVLSPTAYLVLFCAADAIALATQAVGGALASLAQKRGTSTATGTNIMVGGVVFQMGAMTVFVGLLADFLRRVWRLGRSNGNCGRMMTRGSKLPLPQGAKWVLLALLTSVAAIYVRSVYRTVELLQGWRGYLIVREGYFVALDAAMMVVAVGVYNVLDPAVLLLPSCVQEGQGDGVRAVRDGEVLLGGGEDGKGEEKH</sequence>
<feature type="transmembrane region" description="Helical" evidence="5">
    <location>
        <begin position="146"/>
        <end position="165"/>
    </location>
</feature>
<feature type="transmembrane region" description="Helical" evidence="5">
    <location>
        <begin position="277"/>
        <end position="295"/>
    </location>
</feature>